<gene>
    <name evidence="1" type="ORF">GCM10010347_41440</name>
</gene>
<sequence length="116" mass="11962">MPIRSLDQVEIALLSGHGSRKGCRFGVAYRFRFLPVGGGPAPSAPGPPPTEQLRSGRIAVHHATAVGAQVHPAVRCPGGALLFGAGQEEQTSIETDGGNLIRKTITCHNSGGAALE</sequence>
<proteinExistence type="predicted"/>
<dbReference type="Proteomes" id="UP000642673">
    <property type="component" value="Unassembled WGS sequence"/>
</dbReference>
<accession>A0ABQ3F326</accession>
<comment type="caution">
    <text evidence="1">The sequence shown here is derived from an EMBL/GenBank/DDBJ whole genome shotgun (WGS) entry which is preliminary data.</text>
</comment>
<evidence type="ECO:0000313" key="2">
    <source>
        <dbReference type="Proteomes" id="UP000642673"/>
    </source>
</evidence>
<reference evidence="2" key="1">
    <citation type="journal article" date="2019" name="Int. J. Syst. Evol. Microbiol.">
        <title>The Global Catalogue of Microorganisms (GCM) 10K type strain sequencing project: providing services to taxonomists for standard genome sequencing and annotation.</title>
        <authorList>
            <consortium name="The Broad Institute Genomics Platform"/>
            <consortium name="The Broad Institute Genome Sequencing Center for Infectious Disease"/>
            <person name="Wu L."/>
            <person name="Ma J."/>
        </authorList>
    </citation>
    <scope>NUCLEOTIDE SEQUENCE [LARGE SCALE GENOMIC DNA]</scope>
    <source>
        <strain evidence="2">JCM 4738</strain>
    </source>
</reference>
<dbReference type="EMBL" id="BMVP01000008">
    <property type="protein sequence ID" value="GHB67076.1"/>
    <property type="molecule type" value="Genomic_DNA"/>
</dbReference>
<organism evidence="1 2">
    <name type="scientific">Streptomyces cirratus</name>
    <dbReference type="NCBI Taxonomy" id="68187"/>
    <lineage>
        <taxon>Bacteria</taxon>
        <taxon>Bacillati</taxon>
        <taxon>Actinomycetota</taxon>
        <taxon>Actinomycetes</taxon>
        <taxon>Kitasatosporales</taxon>
        <taxon>Streptomycetaceae</taxon>
        <taxon>Streptomyces</taxon>
    </lineage>
</organism>
<evidence type="ECO:0000313" key="1">
    <source>
        <dbReference type="EMBL" id="GHB67076.1"/>
    </source>
</evidence>
<protein>
    <submittedName>
        <fullName evidence="1">Uncharacterized protein</fullName>
    </submittedName>
</protein>
<keyword evidence="2" id="KW-1185">Reference proteome</keyword>
<name>A0ABQ3F326_9ACTN</name>